<feature type="transmembrane region" description="Helical" evidence="1">
    <location>
        <begin position="393"/>
        <end position="409"/>
    </location>
</feature>
<dbReference type="Pfam" id="PF00873">
    <property type="entry name" value="ACR_tran"/>
    <property type="match status" value="1"/>
</dbReference>
<dbReference type="EMBL" id="JAMQPL010000007">
    <property type="protein sequence ID" value="MCW7531480.1"/>
    <property type="molecule type" value="Genomic_DNA"/>
</dbReference>
<sequence length="892" mass="104406">MNRNWIRFFRFRLLAIVLFFLLLSIFSIDRLVFAEEVPVSNNETLQITTLWPNKTALQIEENITKPWEQILKSVSGYKKIESISEVGSSLIHLELEGGFEKQSLIQTIRNEYLLQRQRFPEDSLFPKIKLGKLEGDYIIILQKIKEGPEKNRKELEQKIRNISGLESLIHYSHKETEMVVQVHSNWIHAKDSPSLSEIFTTIRNYHWGFGFDPLNHIWFQKDFPILPESFSKLEIPFRLGEGLKFSTLGKVTLEERELRHGTRINGLSSETMILKAENNIALYGLTSELKTLLNKYNDWILLYSSHQDLMNDWFRFFIIFFSVDFLLVIFASYLGLEGTKLPIYFCAYYTSLLVFLGICVLLVIPIGKVFLFLFILWKYLFAIFSLKRLGPWAKQSIYSFFIFILFIYLDWIPKIFGFILLSNVFFFIFISFLKILYNPFIRIHCPKFPLFVLDLNISFFRKYWKGSNAPRSLFQIFLVSIFLFIGFVFAIHSSVSLHPLRIPDGSIQMAKLEFPTSIPEQESLRITKQVEDTLLKRQITDLLVVKQNPSNADFYYRLNENGLEKGLNDLPTESGYFHTLSASEVSAGYIIRFSNADTQVLENYILPLVPWLRNFDGISEVVLCFQPSVEGLELMAPAMFRNLLRYGVADAVRERSLDLQSAIVGRMLINERLTDIRFTVEQSKDLDRYKEKGIKLPTGITLFDKSFSRYHEIKTPGRIYHKNGDTSLELLIKGNNIQWDELKSRINQLLSIGPVRLTEILPQKNSEMNYRPIFLFLWIFVFLFRKKSKIHWFLMINLFLLLWKMQTSLFSDEYLLFGTLSIALAVFLFWTKDFLFRLGKIIPLIFLVLISYLFPGEGGKFFFEGLSLLLIFFVIQDKIFIIGRFFKTNTSF</sequence>
<dbReference type="Gene3D" id="3.30.2090.10">
    <property type="entry name" value="Multidrug efflux transporter AcrB TolC docking domain, DN and DC subdomains"/>
    <property type="match status" value="1"/>
</dbReference>
<evidence type="ECO:0000313" key="5">
    <source>
        <dbReference type="Proteomes" id="UP001208912"/>
    </source>
</evidence>
<keyword evidence="5" id="KW-1185">Reference proteome</keyword>
<evidence type="ECO:0000313" key="3">
    <source>
        <dbReference type="EMBL" id="MCW7531480.1"/>
    </source>
</evidence>
<dbReference type="SUPFAM" id="SSF82693">
    <property type="entry name" value="Multidrug efflux transporter AcrB pore domain, PN1, PN2, PC1 and PC2 subdomains"/>
    <property type="match status" value="1"/>
</dbReference>
<dbReference type="Gene3D" id="3.30.70.1320">
    <property type="entry name" value="Multidrug efflux transporter AcrB pore domain like"/>
    <property type="match status" value="1"/>
</dbReference>
<keyword evidence="1" id="KW-0472">Membrane</keyword>
<keyword evidence="1" id="KW-1133">Transmembrane helix</keyword>
<dbReference type="InterPro" id="IPR027463">
    <property type="entry name" value="AcrB_DN_DC_subdom"/>
</dbReference>
<comment type="caution">
    <text evidence="3">The sequence shown here is derived from an EMBL/GenBank/DDBJ whole genome shotgun (WGS) entry which is preliminary data.</text>
</comment>
<evidence type="ECO:0000313" key="2">
    <source>
        <dbReference type="EMBL" id="MCW7527626.1"/>
    </source>
</evidence>
<dbReference type="PANTHER" id="PTHR32063">
    <property type="match status" value="1"/>
</dbReference>
<dbReference type="Gene3D" id="3.30.70.1430">
    <property type="entry name" value="Multidrug efflux transporter AcrB pore domain"/>
    <property type="match status" value="1"/>
</dbReference>
<dbReference type="GO" id="GO:0005886">
    <property type="term" value="C:plasma membrane"/>
    <property type="evidence" value="ECO:0007669"/>
    <property type="project" value="TreeGrafter"/>
</dbReference>
<evidence type="ECO:0000256" key="1">
    <source>
        <dbReference type="SAM" id="Phobius"/>
    </source>
</evidence>
<dbReference type="RefSeq" id="WP_265352732.1">
    <property type="nucleotide sequence ID" value="NZ_JAMQPL010000007.1"/>
</dbReference>
<dbReference type="GO" id="GO:0042910">
    <property type="term" value="F:xenobiotic transmembrane transporter activity"/>
    <property type="evidence" value="ECO:0007669"/>
    <property type="project" value="TreeGrafter"/>
</dbReference>
<keyword evidence="1" id="KW-0812">Transmembrane</keyword>
<accession>A0AAW5VMV1</accession>
<feature type="transmembrane region" description="Helical" evidence="1">
    <location>
        <begin position="415"/>
        <end position="437"/>
    </location>
</feature>
<feature type="transmembrane region" description="Helical" evidence="1">
    <location>
        <begin position="814"/>
        <end position="831"/>
    </location>
</feature>
<dbReference type="Proteomes" id="UP001208540">
    <property type="component" value="Unassembled WGS sequence"/>
</dbReference>
<name>A0AAW5VMV1_9LEPT</name>
<dbReference type="PANTHER" id="PTHR32063:SF24">
    <property type="entry name" value="CATION EFFLUX SYSTEM (ACRB_ACRD_ACRF FAMILY)"/>
    <property type="match status" value="1"/>
</dbReference>
<evidence type="ECO:0000313" key="4">
    <source>
        <dbReference type="Proteomes" id="UP001208540"/>
    </source>
</evidence>
<dbReference type="InterPro" id="IPR001036">
    <property type="entry name" value="Acrflvin-R"/>
</dbReference>
<feature type="transmembrane region" description="Helical" evidence="1">
    <location>
        <begin position="313"/>
        <end position="336"/>
    </location>
</feature>
<proteinExistence type="predicted"/>
<feature type="transmembrane region" description="Helical" evidence="1">
    <location>
        <begin position="838"/>
        <end position="854"/>
    </location>
</feature>
<feature type="transmembrane region" description="Helical" evidence="1">
    <location>
        <begin position="768"/>
        <end position="784"/>
    </location>
</feature>
<dbReference type="Gene3D" id="1.20.1640.10">
    <property type="entry name" value="Multidrug efflux transporter AcrB transmembrane domain"/>
    <property type="match status" value="1"/>
</dbReference>
<dbReference type="AlphaFoldDB" id="A0AAW5VMV1"/>
<feature type="transmembrane region" description="Helical" evidence="1">
    <location>
        <begin position="472"/>
        <end position="491"/>
    </location>
</feature>
<gene>
    <name evidence="2" type="ORF">ND861_14810</name>
    <name evidence="3" type="ORF">ND862_14760</name>
</gene>
<dbReference type="Proteomes" id="UP001208912">
    <property type="component" value="Unassembled WGS sequence"/>
</dbReference>
<protein>
    <submittedName>
        <fullName evidence="3">Efflux RND transporter permease subunit</fullName>
    </submittedName>
</protein>
<dbReference type="EMBL" id="JAMQPM010000007">
    <property type="protein sequence ID" value="MCW7527626.1"/>
    <property type="molecule type" value="Genomic_DNA"/>
</dbReference>
<reference evidence="3 5" key="1">
    <citation type="submission" date="2022-06" db="EMBL/GenBank/DDBJ databases">
        <title>Leptospira isolates from biofilms formed at urban environments.</title>
        <authorList>
            <person name="Ribeiro P.S."/>
            <person name="Sousa T."/>
            <person name="Carvalho N."/>
            <person name="Aburjaile F."/>
            <person name="Neves F."/>
            <person name="Oliveira D."/>
            <person name="Blanco L."/>
            <person name="Lima J."/>
            <person name="Costa F."/>
            <person name="Brenig B."/>
            <person name="Soares S."/>
            <person name="Ramos R."/>
            <person name="Goes-Neto A."/>
            <person name="Matiuzzi M."/>
            <person name="Azevedo V."/>
            <person name="Ristow P."/>
        </authorList>
    </citation>
    <scope>NUCLEOTIDE SEQUENCE</scope>
    <source>
        <strain evidence="2 5">VSF19</strain>
        <strain evidence="3">VSF20</strain>
    </source>
</reference>
<organism evidence="3 4">
    <name type="scientific">Leptospira soteropolitanensis</name>
    <dbReference type="NCBI Taxonomy" id="2950025"/>
    <lineage>
        <taxon>Bacteria</taxon>
        <taxon>Pseudomonadati</taxon>
        <taxon>Spirochaetota</taxon>
        <taxon>Spirochaetia</taxon>
        <taxon>Leptospirales</taxon>
        <taxon>Leptospiraceae</taxon>
        <taxon>Leptospira</taxon>
    </lineage>
</organism>
<feature type="transmembrane region" description="Helical" evidence="1">
    <location>
        <begin position="866"/>
        <end position="886"/>
    </location>
</feature>